<evidence type="ECO:0000256" key="1">
    <source>
        <dbReference type="SAM" id="MobiDB-lite"/>
    </source>
</evidence>
<dbReference type="EMBL" id="JBICBT010000136">
    <property type="protein sequence ID" value="KAL3122429.1"/>
    <property type="molecule type" value="Genomic_DNA"/>
</dbReference>
<protein>
    <submittedName>
        <fullName evidence="2">Uncharacterized protein</fullName>
    </submittedName>
</protein>
<organism evidence="2 3">
    <name type="scientific">Heterodera trifolii</name>
    <dbReference type="NCBI Taxonomy" id="157864"/>
    <lineage>
        <taxon>Eukaryota</taxon>
        <taxon>Metazoa</taxon>
        <taxon>Ecdysozoa</taxon>
        <taxon>Nematoda</taxon>
        <taxon>Chromadorea</taxon>
        <taxon>Rhabditida</taxon>
        <taxon>Tylenchina</taxon>
        <taxon>Tylenchomorpha</taxon>
        <taxon>Tylenchoidea</taxon>
        <taxon>Heteroderidae</taxon>
        <taxon>Heteroderinae</taxon>
        <taxon>Heterodera</taxon>
    </lineage>
</organism>
<reference evidence="2 3" key="1">
    <citation type="submission" date="2024-10" db="EMBL/GenBank/DDBJ databases">
        <authorList>
            <person name="Kim D."/>
        </authorList>
    </citation>
    <scope>NUCLEOTIDE SEQUENCE [LARGE SCALE GENOMIC DNA]</scope>
    <source>
        <strain evidence="2">BH-2024</strain>
    </source>
</reference>
<evidence type="ECO:0000313" key="2">
    <source>
        <dbReference type="EMBL" id="KAL3122429.1"/>
    </source>
</evidence>
<dbReference type="Proteomes" id="UP001620626">
    <property type="component" value="Unassembled WGS sequence"/>
</dbReference>
<keyword evidence="3" id="KW-1185">Reference proteome</keyword>
<gene>
    <name evidence="2" type="ORF">niasHT_003467</name>
</gene>
<name>A0ABD2M4M8_9BILA</name>
<sequence length="338" mass="38143">MVVEPISRPNPTPAFPLLVFLTWRSCPTSNCTAFWETPNCSPIAHKKQSRRKAALSADSIRRKWSGQATVRSRMLAQGRALRERIGCEGNQNRTFAGNAFGLRRNEGACENEFGRLSAPSVNLLERSGYGGRAEQEQFLVERLADELVIVRAERDEAEAKADHIKLLEKTAKSRAESKAIESEMKVAKEKLEMAEEENAHFSILSVQQNLMAQEQGQKIKALMEEVEEMKAKNSGKEEEFPKKSENRIAEHKESVSKLPLKLNIVKKSNPKITKPKKISQKPEAEKCNIRPLNSIIFRKPTPQFTPNYRPPKIQAGRQLIAIFHRHAPGRRICEPGGD</sequence>
<evidence type="ECO:0000313" key="3">
    <source>
        <dbReference type="Proteomes" id="UP001620626"/>
    </source>
</evidence>
<comment type="caution">
    <text evidence="2">The sequence shown here is derived from an EMBL/GenBank/DDBJ whole genome shotgun (WGS) entry which is preliminary data.</text>
</comment>
<feature type="region of interest" description="Disordered" evidence="1">
    <location>
        <begin position="230"/>
        <end position="252"/>
    </location>
</feature>
<accession>A0ABD2M4M8</accession>
<dbReference type="AlphaFoldDB" id="A0ABD2M4M8"/>
<proteinExistence type="predicted"/>